<dbReference type="EMBL" id="JSUQ01000025">
    <property type="protein sequence ID" value="KHQ50545.1"/>
    <property type="molecule type" value="Genomic_DNA"/>
</dbReference>
<feature type="domain" description="FAD dependent oxidoreductase" evidence="2">
    <location>
        <begin position="37"/>
        <end position="396"/>
    </location>
</feature>
<dbReference type="Pfam" id="PF01266">
    <property type="entry name" value="DAO"/>
    <property type="match status" value="1"/>
</dbReference>
<dbReference type="STRING" id="561184.SAMN05216376_11838"/>
<dbReference type="GO" id="GO:0016491">
    <property type="term" value="F:oxidoreductase activity"/>
    <property type="evidence" value="ECO:0007669"/>
    <property type="project" value="UniProtKB-KW"/>
</dbReference>
<organism evidence="3 4">
    <name type="scientific">Mameliella alba</name>
    <dbReference type="NCBI Taxonomy" id="561184"/>
    <lineage>
        <taxon>Bacteria</taxon>
        <taxon>Pseudomonadati</taxon>
        <taxon>Pseudomonadota</taxon>
        <taxon>Alphaproteobacteria</taxon>
        <taxon>Rhodobacterales</taxon>
        <taxon>Roseobacteraceae</taxon>
        <taxon>Mameliella</taxon>
    </lineage>
</organism>
<dbReference type="Proteomes" id="UP000030960">
    <property type="component" value="Unassembled WGS sequence"/>
</dbReference>
<evidence type="ECO:0000313" key="4">
    <source>
        <dbReference type="Proteomes" id="UP000030960"/>
    </source>
</evidence>
<dbReference type="AlphaFoldDB" id="A0A0B3RGW8"/>
<evidence type="ECO:0000256" key="1">
    <source>
        <dbReference type="ARBA" id="ARBA00023002"/>
    </source>
</evidence>
<dbReference type="InterPro" id="IPR006076">
    <property type="entry name" value="FAD-dep_OxRdtase"/>
</dbReference>
<proteinExistence type="predicted"/>
<accession>A0A0B3RGW8</accession>
<keyword evidence="1" id="KW-0560">Oxidoreductase</keyword>
<dbReference type="InterPro" id="IPR036188">
    <property type="entry name" value="FAD/NAD-bd_sf"/>
</dbReference>
<sequence>MSRLYEPAAYGPQGACFWADSVTPDDWPRLDGDLTVDVAVIGGGFTGLNAALHLAGRGTSLAVLEAEHPGWGASGRNGGFCCLGGSKAPAALLNRRFGQGAAQDWAATEKAAVSHVEALIDRHGWQVDRHSQGETLLAHKPRAYRALCAEAEETAATYGVSPEVHTTDDLAARGLGGPWHGGMTMPFGFALNPRKYHAALANEATATGARLFAHSPVTGMERVGNHWRLTTNGGTVTAQNVILATNGYSHETLPPWLRARTLPLQSNVIVTRPLNAAEQQAAGWWSDQMSYDTRLLLHYFRKMPDGRLLFGMRGGLRATPGAEARLSRRIRADFARIFPAWTDVEITHEWSGLVCLMRNLVPFVGPVPDHPGLFAALGFHGNGVAMGSYAGRLAADQVLGDRPDAPNWLATPPPRFPLGRRRRLLMAPAYLMAEAFDL</sequence>
<dbReference type="GO" id="GO:0005737">
    <property type="term" value="C:cytoplasm"/>
    <property type="evidence" value="ECO:0007669"/>
    <property type="project" value="TreeGrafter"/>
</dbReference>
<dbReference type="PANTHER" id="PTHR13847">
    <property type="entry name" value="SARCOSINE DEHYDROGENASE-RELATED"/>
    <property type="match status" value="1"/>
</dbReference>
<dbReference type="PANTHER" id="PTHR13847:SF281">
    <property type="entry name" value="FAD DEPENDENT OXIDOREDUCTASE DOMAIN-CONTAINING PROTEIN"/>
    <property type="match status" value="1"/>
</dbReference>
<dbReference type="RefSeq" id="WP_043146008.1">
    <property type="nucleotide sequence ID" value="NZ_JSUQ01000025.1"/>
</dbReference>
<dbReference type="OrthoDB" id="9806601at2"/>
<dbReference type="Gene3D" id="3.50.50.60">
    <property type="entry name" value="FAD/NAD(P)-binding domain"/>
    <property type="match status" value="1"/>
</dbReference>
<evidence type="ECO:0000259" key="2">
    <source>
        <dbReference type="Pfam" id="PF01266"/>
    </source>
</evidence>
<dbReference type="SUPFAM" id="SSF51905">
    <property type="entry name" value="FAD/NAD(P)-binding domain"/>
    <property type="match status" value="1"/>
</dbReference>
<comment type="caution">
    <text evidence="3">The sequence shown here is derived from an EMBL/GenBank/DDBJ whole genome shotgun (WGS) entry which is preliminary data.</text>
</comment>
<reference evidence="3 4" key="1">
    <citation type="submission" date="2014-10" db="EMBL/GenBank/DDBJ databases">
        <title>Genome sequence of Ponticoccus sp. strain UMTAT08 isolated from clonal culture of toxic dinoflagellate Alexandrium tamiyavanichii.</title>
        <authorList>
            <person name="Gan H.Y."/>
            <person name="Muhd D.-D."/>
            <person name="Mohd Noor M.E."/>
            <person name="Yeong Y.S."/>
            <person name="Usup G."/>
        </authorList>
    </citation>
    <scope>NUCLEOTIDE SEQUENCE [LARGE SCALE GENOMIC DNA]</scope>
    <source>
        <strain evidence="3 4">UMTAT08</strain>
    </source>
</reference>
<dbReference type="Gene3D" id="3.30.9.10">
    <property type="entry name" value="D-Amino Acid Oxidase, subunit A, domain 2"/>
    <property type="match status" value="1"/>
</dbReference>
<name>A0A0B3RGW8_9RHOB</name>
<gene>
    <name evidence="3" type="ORF">OA50_04913</name>
</gene>
<keyword evidence="4" id="KW-1185">Reference proteome</keyword>
<evidence type="ECO:0000313" key="3">
    <source>
        <dbReference type="EMBL" id="KHQ50545.1"/>
    </source>
</evidence>
<protein>
    <submittedName>
        <fullName evidence="3">FAD dependent oxidoreductase</fullName>
    </submittedName>
</protein>